<accession>A0A655XH43</accession>
<protein>
    <submittedName>
        <fullName evidence="1">Uncharacterized protein</fullName>
    </submittedName>
</protein>
<dbReference type="EMBL" id="CWOW01000002">
    <property type="protein sequence ID" value="CRZ93405.1"/>
    <property type="molecule type" value="Genomic_DNA"/>
</dbReference>
<proteinExistence type="predicted"/>
<dbReference type="AlphaFoldDB" id="A0A655XH43"/>
<sequence>MDPLGDPLANILTIGRQDHATGFFKCLQSHDGGQHFHSVVGGEAITASKGLLDLFITHHDAITAGTWVAEARTIRENFHLFVHDLILLGHAKNWHSLT</sequence>
<evidence type="ECO:0000313" key="2">
    <source>
        <dbReference type="Proteomes" id="UP000044806"/>
    </source>
</evidence>
<gene>
    <name evidence="1" type="ORF">ERS013165_00555</name>
</gene>
<organism evidence="1 2">
    <name type="scientific">Vibrio cholerae</name>
    <dbReference type="NCBI Taxonomy" id="666"/>
    <lineage>
        <taxon>Bacteria</taxon>
        <taxon>Pseudomonadati</taxon>
        <taxon>Pseudomonadota</taxon>
        <taxon>Gammaproteobacteria</taxon>
        <taxon>Vibrionales</taxon>
        <taxon>Vibrionaceae</taxon>
        <taxon>Vibrio</taxon>
    </lineage>
</organism>
<name>A0A655XH43_VIBCL</name>
<dbReference type="Proteomes" id="UP000044806">
    <property type="component" value="Unassembled WGS sequence"/>
</dbReference>
<reference evidence="1 2" key="1">
    <citation type="submission" date="2015-07" db="EMBL/GenBank/DDBJ databases">
        <authorList>
            <consortium name="Pathogen Informatics"/>
        </authorList>
    </citation>
    <scope>NUCLEOTIDE SEQUENCE [LARGE SCALE GENOMIC DNA]</scope>
    <source>
        <strain evidence="1 2">A51</strain>
    </source>
</reference>
<evidence type="ECO:0000313" key="1">
    <source>
        <dbReference type="EMBL" id="CRZ93405.1"/>
    </source>
</evidence>